<keyword evidence="1" id="KW-1133">Transmembrane helix</keyword>
<dbReference type="AlphaFoldDB" id="A0A4R3N3A7"/>
<dbReference type="Proteomes" id="UP000294650">
    <property type="component" value="Unassembled WGS sequence"/>
</dbReference>
<feature type="transmembrane region" description="Helical" evidence="1">
    <location>
        <begin position="24"/>
        <end position="43"/>
    </location>
</feature>
<evidence type="ECO:0000313" key="3">
    <source>
        <dbReference type="Proteomes" id="UP000294650"/>
    </source>
</evidence>
<comment type="caution">
    <text evidence="2">The sequence shown here is derived from an EMBL/GenBank/DDBJ whole genome shotgun (WGS) entry which is preliminary data.</text>
</comment>
<keyword evidence="1" id="KW-0812">Transmembrane</keyword>
<reference evidence="2 3" key="1">
    <citation type="submission" date="2019-03" db="EMBL/GenBank/DDBJ databases">
        <title>Genomic Encyclopedia of Type Strains, Phase IV (KMG-IV): sequencing the most valuable type-strain genomes for metagenomic binning, comparative biology and taxonomic classification.</title>
        <authorList>
            <person name="Goeker M."/>
        </authorList>
    </citation>
    <scope>NUCLEOTIDE SEQUENCE [LARGE SCALE GENOMIC DNA]</scope>
    <source>
        <strain evidence="2 3">DSM 25894</strain>
    </source>
</reference>
<gene>
    <name evidence="2" type="ORF">EDD68_10630</name>
</gene>
<keyword evidence="3" id="KW-1185">Reference proteome</keyword>
<keyword evidence="1" id="KW-0472">Membrane</keyword>
<protein>
    <submittedName>
        <fullName evidence="2">Uncharacterized protein</fullName>
    </submittedName>
</protein>
<name>A0A4R3N3A7_9BACI</name>
<evidence type="ECO:0000313" key="2">
    <source>
        <dbReference type="EMBL" id="TCT23620.1"/>
    </source>
</evidence>
<evidence type="ECO:0000256" key="1">
    <source>
        <dbReference type="SAM" id="Phobius"/>
    </source>
</evidence>
<dbReference type="EMBL" id="SMAN01000006">
    <property type="protein sequence ID" value="TCT23620.1"/>
    <property type="molecule type" value="Genomic_DNA"/>
</dbReference>
<proteinExistence type="predicted"/>
<accession>A0A4R3N3A7</accession>
<organism evidence="2 3">
    <name type="scientific">Melghiribacillus thermohalophilus</name>
    <dbReference type="NCBI Taxonomy" id="1324956"/>
    <lineage>
        <taxon>Bacteria</taxon>
        <taxon>Bacillati</taxon>
        <taxon>Bacillota</taxon>
        <taxon>Bacilli</taxon>
        <taxon>Bacillales</taxon>
        <taxon>Bacillaceae</taxon>
        <taxon>Melghiribacillus</taxon>
    </lineage>
</organism>
<sequence>MESDHKTCRAHSSLSEWKKEKKNYGMMNLSFLIVGMIAMILILL</sequence>